<feature type="transmembrane region" description="Helical" evidence="1">
    <location>
        <begin position="373"/>
        <end position="400"/>
    </location>
</feature>
<keyword evidence="1" id="KW-0472">Membrane</keyword>
<feature type="transmembrane region" description="Helical" evidence="1">
    <location>
        <begin position="315"/>
        <end position="333"/>
    </location>
</feature>
<evidence type="ECO:0000313" key="2">
    <source>
        <dbReference type="EMBL" id="KAG2181316.1"/>
    </source>
</evidence>
<gene>
    <name evidence="2" type="ORF">INT43_008899</name>
</gene>
<feature type="transmembrane region" description="Helical" evidence="1">
    <location>
        <begin position="135"/>
        <end position="153"/>
    </location>
</feature>
<proteinExistence type="predicted"/>
<feature type="transmembrane region" description="Helical" evidence="1">
    <location>
        <begin position="165"/>
        <end position="183"/>
    </location>
</feature>
<sequence length="410" mass="46922">KQQPRNTVFDSKTASPFIIYLGTSFAAVVLIYVAAIWNTQWKDIFNSYPVRGEMGLGRFIIKGVRINELGLKTPFAYPWRLASPTAAARISTWLGYIVHQLGQFFILANVQWLSRTGQIQAKWSSEYQWWNWQMLYLNASMVGYKFIQGHVWYQGLAGDVPEGTAMGAVVAILIGAMIIEIPYRGLFFGHCKSVAIPHFQDVIAFTKRYHGYVMSFGIVYNFHYHPVEATIGHLLGFFYQFLLLWQSTSFLHNSHRNKNWTMLLEVWVLIHGSVTAFTQPGYGWQIFLFGFSVLFLVNQIHGIPAIRNMPQSQRLSLLGGCYGAFLAVTYYGFRENQAYYRMTFIPVTEYLFCMFVLLVSSATASVVRKIRNLWIAALLTAVVYVLINTILVYCLALILGRGQVRVYNDY</sequence>
<feature type="transmembrane region" description="Helical" evidence="1">
    <location>
        <begin position="339"/>
        <end position="361"/>
    </location>
</feature>
<keyword evidence="1" id="KW-0812">Transmembrane</keyword>
<dbReference type="AlphaFoldDB" id="A0A8H7PWE1"/>
<dbReference type="Proteomes" id="UP000654370">
    <property type="component" value="Unassembled WGS sequence"/>
</dbReference>
<reference evidence="2" key="1">
    <citation type="submission" date="2020-12" db="EMBL/GenBank/DDBJ databases">
        <title>Metabolic potential, ecology and presence of endohyphal bacteria is reflected in genomic diversity of Mucoromycotina.</title>
        <authorList>
            <person name="Muszewska A."/>
            <person name="Okrasinska A."/>
            <person name="Steczkiewicz K."/>
            <person name="Drgas O."/>
            <person name="Orlowska M."/>
            <person name="Perlinska-Lenart U."/>
            <person name="Aleksandrzak-Piekarczyk T."/>
            <person name="Szatraj K."/>
            <person name="Zielenkiewicz U."/>
            <person name="Pilsyk S."/>
            <person name="Malc E."/>
            <person name="Mieczkowski P."/>
            <person name="Kruszewska J.S."/>
            <person name="Biernat P."/>
            <person name="Pawlowska J."/>
        </authorList>
    </citation>
    <scope>NUCLEOTIDE SEQUENCE</scope>
    <source>
        <strain evidence="2">WA0000067209</strain>
    </source>
</reference>
<feature type="transmembrane region" description="Helical" evidence="1">
    <location>
        <begin position="284"/>
        <end position="303"/>
    </location>
</feature>
<protein>
    <submittedName>
        <fullName evidence="2">Uncharacterized protein</fullName>
    </submittedName>
</protein>
<comment type="caution">
    <text evidence="2">The sequence shown here is derived from an EMBL/GenBank/DDBJ whole genome shotgun (WGS) entry which is preliminary data.</text>
</comment>
<evidence type="ECO:0000256" key="1">
    <source>
        <dbReference type="SAM" id="Phobius"/>
    </source>
</evidence>
<accession>A0A8H7PWE1</accession>
<evidence type="ECO:0000313" key="3">
    <source>
        <dbReference type="Proteomes" id="UP000654370"/>
    </source>
</evidence>
<dbReference type="OrthoDB" id="9986409at2759"/>
<organism evidence="2 3">
    <name type="scientific">Mortierella isabellina</name>
    <name type="common">Filamentous fungus</name>
    <name type="synonym">Umbelopsis isabellina</name>
    <dbReference type="NCBI Taxonomy" id="91625"/>
    <lineage>
        <taxon>Eukaryota</taxon>
        <taxon>Fungi</taxon>
        <taxon>Fungi incertae sedis</taxon>
        <taxon>Mucoromycota</taxon>
        <taxon>Mucoromycotina</taxon>
        <taxon>Umbelopsidomycetes</taxon>
        <taxon>Umbelopsidales</taxon>
        <taxon>Umbelopsidaceae</taxon>
        <taxon>Umbelopsis</taxon>
    </lineage>
</organism>
<dbReference type="EMBL" id="JAEPQZ010000005">
    <property type="protein sequence ID" value="KAG2181316.1"/>
    <property type="molecule type" value="Genomic_DNA"/>
</dbReference>
<keyword evidence="3" id="KW-1185">Reference proteome</keyword>
<keyword evidence="1" id="KW-1133">Transmembrane helix</keyword>
<feature type="transmembrane region" description="Helical" evidence="1">
    <location>
        <begin position="17"/>
        <end position="37"/>
    </location>
</feature>
<feature type="non-terminal residue" evidence="2">
    <location>
        <position position="1"/>
    </location>
</feature>
<name>A0A8H7PWE1_MORIS</name>